<protein>
    <submittedName>
        <fullName evidence="16">Toll-like receptor Tollo</fullName>
    </submittedName>
</protein>
<dbReference type="InterPro" id="IPR000157">
    <property type="entry name" value="TIR_dom"/>
</dbReference>
<reference evidence="16" key="1">
    <citation type="submission" date="2025-08" db="UniProtKB">
        <authorList>
            <consortium name="RefSeq"/>
        </authorList>
    </citation>
    <scope>IDENTIFICATION</scope>
    <source>
        <tissue evidence="16">Gonad</tissue>
    </source>
</reference>
<evidence type="ECO:0000256" key="4">
    <source>
        <dbReference type="ARBA" id="ARBA00022614"/>
    </source>
</evidence>
<dbReference type="OrthoDB" id="2015831at2759"/>
<dbReference type="SUPFAM" id="SSF52058">
    <property type="entry name" value="L domain-like"/>
    <property type="match status" value="1"/>
</dbReference>
<keyword evidence="9" id="KW-1133">Transmembrane helix</keyword>
<gene>
    <name evidence="16" type="primary">LOC109481083</name>
</gene>
<comment type="similarity">
    <text evidence="2">Belongs to the Toll-like receptor family.</text>
</comment>
<evidence type="ECO:0000256" key="13">
    <source>
        <dbReference type="ARBA" id="ARBA00023198"/>
    </source>
</evidence>
<sequence>MGMSNGTLMTTVMIPPNSIDLSNNNITSIPPNFFNNQSDLLQVDLSNNQISYLNGSIFAPLVDLEVLNLKNNLITTIAVDVFSDLANLRSLDLAENSITSLPDNLFLHNFNLTDLHLGFNNISAIGRDTFTGLSALQKLFLNNGALSSIHPASFSPLVNAEELYLQDNHIDYLPRNVFRGLTKLRLVNLQGNPLGPQDVLAVLLLLLYGYRANLQVWFIARYPCCRSGRVEDKQYDAYISYSSEDQSLVVREIAPGLEERGFKLCLEYRDFPVGACIASTIIESVEDSRRTILLLSQSFVDCEWCALAFKAAHQQMLKDKQKRIVVIALDGPKLENVDKDLQFFLSTAECLKWGESQFWDKLSYALSGVGRGAVQNQPSDIELKSG</sequence>
<dbReference type="InterPro" id="IPR003591">
    <property type="entry name" value="Leu-rich_rpt_typical-subtyp"/>
</dbReference>
<keyword evidence="3" id="KW-0399">Innate immunity</keyword>
<keyword evidence="4" id="KW-0433">Leucine-rich repeat</keyword>
<evidence type="ECO:0000313" key="15">
    <source>
        <dbReference type="Proteomes" id="UP000515135"/>
    </source>
</evidence>
<accession>A0A6P4ZQL0</accession>
<dbReference type="KEGG" id="bbel:109481083"/>
<dbReference type="Gene3D" id="3.80.10.10">
    <property type="entry name" value="Ribonuclease Inhibitor"/>
    <property type="match status" value="1"/>
</dbReference>
<dbReference type="PANTHER" id="PTHR24365">
    <property type="entry name" value="TOLL-LIKE RECEPTOR"/>
    <property type="match status" value="1"/>
</dbReference>
<evidence type="ECO:0000256" key="2">
    <source>
        <dbReference type="ARBA" id="ARBA00009634"/>
    </source>
</evidence>
<dbReference type="FunFam" id="3.40.50.10140:FF:000021">
    <property type="entry name" value="Toll receptor 13"/>
    <property type="match status" value="1"/>
</dbReference>
<proteinExistence type="inferred from homology"/>
<dbReference type="Pfam" id="PF00560">
    <property type="entry name" value="LRR_1"/>
    <property type="match status" value="1"/>
</dbReference>
<organism evidence="15 16">
    <name type="scientific">Branchiostoma belcheri</name>
    <name type="common">Amphioxus</name>
    <dbReference type="NCBI Taxonomy" id="7741"/>
    <lineage>
        <taxon>Eukaryota</taxon>
        <taxon>Metazoa</taxon>
        <taxon>Chordata</taxon>
        <taxon>Cephalochordata</taxon>
        <taxon>Leptocardii</taxon>
        <taxon>Amphioxiformes</taxon>
        <taxon>Branchiostomatidae</taxon>
        <taxon>Branchiostoma</taxon>
    </lineage>
</organism>
<evidence type="ECO:0000256" key="7">
    <source>
        <dbReference type="ARBA" id="ARBA00022737"/>
    </source>
</evidence>
<dbReference type="InterPro" id="IPR032675">
    <property type="entry name" value="LRR_dom_sf"/>
</dbReference>
<keyword evidence="8" id="KW-0391">Immunity</keyword>
<keyword evidence="5" id="KW-0812">Transmembrane</keyword>
<keyword evidence="12" id="KW-0325">Glycoprotein</keyword>
<keyword evidence="13" id="KW-0395">Inflammatory response</keyword>
<comment type="subcellular location">
    <subcellularLocation>
        <location evidence="1">Membrane</location>
        <topology evidence="1">Single-pass membrane protein</topology>
    </subcellularLocation>
</comment>
<dbReference type="SMART" id="SM00255">
    <property type="entry name" value="TIR"/>
    <property type="match status" value="1"/>
</dbReference>
<dbReference type="PANTHER" id="PTHR24365:SF541">
    <property type="entry name" value="PROTEIN TOLL-RELATED"/>
    <property type="match status" value="1"/>
</dbReference>
<dbReference type="PROSITE" id="PS50104">
    <property type="entry name" value="TIR"/>
    <property type="match status" value="1"/>
</dbReference>
<dbReference type="GO" id="GO:0045087">
    <property type="term" value="P:innate immune response"/>
    <property type="evidence" value="ECO:0007669"/>
    <property type="project" value="UniProtKB-KW"/>
</dbReference>
<dbReference type="AlphaFoldDB" id="A0A6P4ZQL0"/>
<evidence type="ECO:0000259" key="14">
    <source>
        <dbReference type="PROSITE" id="PS50104"/>
    </source>
</evidence>
<dbReference type="PRINTS" id="PR01537">
    <property type="entry name" value="INTRLKN1R1F"/>
</dbReference>
<evidence type="ECO:0000256" key="10">
    <source>
        <dbReference type="ARBA" id="ARBA00023136"/>
    </source>
</evidence>
<evidence type="ECO:0000256" key="12">
    <source>
        <dbReference type="ARBA" id="ARBA00023180"/>
    </source>
</evidence>
<dbReference type="PROSITE" id="PS51450">
    <property type="entry name" value="LRR"/>
    <property type="match status" value="2"/>
</dbReference>
<feature type="domain" description="TIR" evidence="14">
    <location>
        <begin position="233"/>
        <end position="366"/>
    </location>
</feature>
<dbReference type="RefSeq" id="XP_019639113.1">
    <property type="nucleotide sequence ID" value="XM_019783554.1"/>
</dbReference>
<evidence type="ECO:0000256" key="5">
    <source>
        <dbReference type="ARBA" id="ARBA00022692"/>
    </source>
</evidence>
<dbReference type="GO" id="GO:0038023">
    <property type="term" value="F:signaling receptor activity"/>
    <property type="evidence" value="ECO:0007669"/>
    <property type="project" value="TreeGrafter"/>
</dbReference>
<evidence type="ECO:0000256" key="8">
    <source>
        <dbReference type="ARBA" id="ARBA00022859"/>
    </source>
</evidence>
<evidence type="ECO:0000256" key="3">
    <source>
        <dbReference type="ARBA" id="ARBA00022588"/>
    </source>
</evidence>
<dbReference type="Proteomes" id="UP000515135">
    <property type="component" value="Unplaced"/>
</dbReference>
<keyword evidence="6" id="KW-0732">Signal</keyword>
<evidence type="ECO:0000256" key="6">
    <source>
        <dbReference type="ARBA" id="ARBA00022729"/>
    </source>
</evidence>
<keyword evidence="15" id="KW-1185">Reference proteome</keyword>
<evidence type="ECO:0000256" key="11">
    <source>
        <dbReference type="ARBA" id="ARBA00023170"/>
    </source>
</evidence>
<dbReference type="GO" id="GO:0005886">
    <property type="term" value="C:plasma membrane"/>
    <property type="evidence" value="ECO:0007669"/>
    <property type="project" value="TreeGrafter"/>
</dbReference>
<dbReference type="SUPFAM" id="SSF52200">
    <property type="entry name" value="Toll/Interleukin receptor TIR domain"/>
    <property type="match status" value="1"/>
</dbReference>
<keyword evidence="10" id="KW-0472">Membrane</keyword>
<evidence type="ECO:0000256" key="9">
    <source>
        <dbReference type="ARBA" id="ARBA00022989"/>
    </source>
</evidence>
<dbReference type="InterPro" id="IPR001611">
    <property type="entry name" value="Leu-rich_rpt"/>
</dbReference>
<dbReference type="GeneID" id="109481083"/>
<keyword evidence="7" id="KW-0677">Repeat</keyword>
<dbReference type="InterPro" id="IPR035897">
    <property type="entry name" value="Toll_tir_struct_dom_sf"/>
</dbReference>
<dbReference type="GO" id="GO:0007165">
    <property type="term" value="P:signal transduction"/>
    <property type="evidence" value="ECO:0007669"/>
    <property type="project" value="InterPro"/>
</dbReference>
<keyword evidence="11" id="KW-0675">Receptor</keyword>
<dbReference type="SMART" id="SM00369">
    <property type="entry name" value="LRR_TYP"/>
    <property type="match status" value="7"/>
</dbReference>
<dbReference type="Pfam" id="PF13676">
    <property type="entry name" value="TIR_2"/>
    <property type="match status" value="1"/>
</dbReference>
<name>A0A6P4ZQL0_BRABE</name>
<dbReference type="Gene3D" id="3.40.50.10140">
    <property type="entry name" value="Toll/interleukin-1 receptor homology (TIR) domain"/>
    <property type="match status" value="1"/>
</dbReference>
<dbReference type="Pfam" id="PF13855">
    <property type="entry name" value="LRR_8"/>
    <property type="match status" value="2"/>
</dbReference>
<evidence type="ECO:0000256" key="1">
    <source>
        <dbReference type="ARBA" id="ARBA00004167"/>
    </source>
</evidence>
<evidence type="ECO:0000313" key="16">
    <source>
        <dbReference type="RefSeq" id="XP_019639113.1"/>
    </source>
</evidence>